<dbReference type="RefSeq" id="WP_157782217.1">
    <property type="nucleotide sequence ID" value="NZ_BSPR01000020.1"/>
</dbReference>
<proteinExistence type="predicted"/>
<name>A0A1W6LE04_9BURK</name>
<dbReference type="KEGG" id="rgu:A4W93_22525"/>
<dbReference type="GO" id="GO:0052621">
    <property type="term" value="F:diguanylate cyclase activity"/>
    <property type="evidence" value="ECO:0007669"/>
    <property type="project" value="UniProtKB-EC"/>
</dbReference>
<dbReference type="OrthoDB" id="9813903at2"/>
<gene>
    <name evidence="3" type="ORF">A4W93_22525</name>
</gene>
<dbReference type="PANTHER" id="PTHR45138:SF9">
    <property type="entry name" value="DIGUANYLATE CYCLASE DGCM-RELATED"/>
    <property type="match status" value="1"/>
</dbReference>
<evidence type="ECO:0000313" key="3">
    <source>
        <dbReference type="EMBL" id="ARN22457.1"/>
    </source>
</evidence>
<dbReference type="SMART" id="SM00267">
    <property type="entry name" value="GGDEF"/>
    <property type="match status" value="1"/>
</dbReference>
<dbReference type="EMBL" id="CP015118">
    <property type="protein sequence ID" value="ARN22457.1"/>
    <property type="molecule type" value="Genomic_DNA"/>
</dbReference>
<dbReference type="CDD" id="cd01949">
    <property type="entry name" value="GGDEF"/>
    <property type="match status" value="1"/>
</dbReference>
<dbReference type="Pfam" id="PF00990">
    <property type="entry name" value="GGDEF"/>
    <property type="match status" value="1"/>
</dbReference>
<dbReference type="EC" id="2.7.7.65" evidence="1"/>
<dbReference type="PROSITE" id="PS50887">
    <property type="entry name" value="GGDEF"/>
    <property type="match status" value="1"/>
</dbReference>
<dbReference type="NCBIfam" id="TIGR00254">
    <property type="entry name" value="GGDEF"/>
    <property type="match status" value="1"/>
</dbReference>
<dbReference type="AlphaFoldDB" id="A0A1W6LE04"/>
<comment type="catalytic activity">
    <reaction evidence="2">
        <text>2 GTP = 3',3'-c-di-GMP + 2 diphosphate</text>
        <dbReference type="Rhea" id="RHEA:24898"/>
        <dbReference type="ChEBI" id="CHEBI:33019"/>
        <dbReference type="ChEBI" id="CHEBI:37565"/>
        <dbReference type="ChEBI" id="CHEBI:58805"/>
        <dbReference type="EC" id="2.7.7.65"/>
    </reaction>
</comment>
<dbReference type="InterPro" id="IPR043128">
    <property type="entry name" value="Rev_trsase/Diguanyl_cyclase"/>
</dbReference>
<dbReference type="STRING" id="946333.A4W93_22525"/>
<protein>
    <recommendedName>
        <fullName evidence="1">diguanylate cyclase</fullName>
        <ecNumber evidence="1">2.7.7.65</ecNumber>
    </recommendedName>
</protein>
<dbReference type="SUPFAM" id="SSF55073">
    <property type="entry name" value="Nucleotide cyclase"/>
    <property type="match status" value="1"/>
</dbReference>
<keyword evidence="4" id="KW-1185">Reference proteome</keyword>
<accession>A0A1W6LE04</accession>
<dbReference type="InterPro" id="IPR050469">
    <property type="entry name" value="Diguanylate_Cyclase"/>
</dbReference>
<sequence>MTTKPRSAQVIALPGLAPDRLPAEPAGPSEADEAAARESAERAQRRRVLWIRESKVIATSYAINGVCLALFALTGTVHWSAALLYAVPGWIVCAIACALISSGYSQRWSDPSMSAAQSIAGMVICGLGIAVFPVMTFLYVLILFTIFLSATYRMPRSQATLAWFIVSAVIGAATLTGSRSLQIPSHTAAEQFTAWACFTATLARCVLLSIINSGHNQLLRQRGEQMAATLAQIERLANYDELTGLLNRRSILRVLDEEIERAERDGTPLAVALLDIDHFKAVNDQHGHLTGDRTLQTFAEAVQTRQRATDRFGRHGGEEFLLILPDTDAAEAARALDRLRDGVSAADWASLAPGLSVSFSAGMAVHQAGESVEQLLSRADRGLYGAKDAGRNCHRAG</sequence>
<evidence type="ECO:0000256" key="2">
    <source>
        <dbReference type="ARBA" id="ARBA00034247"/>
    </source>
</evidence>
<evidence type="ECO:0000313" key="4">
    <source>
        <dbReference type="Proteomes" id="UP000193427"/>
    </source>
</evidence>
<dbReference type="InterPro" id="IPR029787">
    <property type="entry name" value="Nucleotide_cyclase"/>
</dbReference>
<reference evidence="3 4" key="1">
    <citation type="submission" date="2016-04" db="EMBL/GenBank/DDBJ databases">
        <title>Complete genome sequence of natural rubber-degrading, novel Gram-negative bacterium, Rhizobacter gummiphilus strain NS21.</title>
        <authorList>
            <person name="Tabata M."/>
            <person name="Kasai D."/>
            <person name="Fukuda M."/>
        </authorList>
    </citation>
    <scope>NUCLEOTIDE SEQUENCE [LARGE SCALE GENOMIC DNA]</scope>
    <source>
        <strain evidence="3 4">NS21</strain>
    </source>
</reference>
<dbReference type="Gene3D" id="3.30.70.270">
    <property type="match status" value="1"/>
</dbReference>
<evidence type="ECO:0000256" key="1">
    <source>
        <dbReference type="ARBA" id="ARBA00012528"/>
    </source>
</evidence>
<dbReference type="InterPro" id="IPR000160">
    <property type="entry name" value="GGDEF_dom"/>
</dbReference>
<dbReference type="FunFam" id="3.30.70.270:FF:000001">
    <property type="entry name" value="Diguanylate cyclase domain protein"/>
    <property type="match status" value="1"/>
</dbReference>
<organism evidence="3 4">
    <name type="scientific">Piscinibacter gummiphilus</name>
    <dbReference type="NCBI Taxonomy" id="946333"/>
    <lineage>
        <taxon>Bacteria</taxon>
        <taxon>Pseudomonadati</taxon>
        <taxon>Pseudomonadota</taxon>
        <taxon>Betaproteobacteria</taxon>
        <taxon>Burkholderiales</taxon>
        <taxon>Sphaerotilaceae</taxon>
        <taxon>Piscinibacter</taxon>
    </lineage>
</organism>
<dbReference type="Proteomes" id="UP000193427">
    <property type="component" value="Chromosome"/>
</dbReference>
<dbReference type="PANTHER" id="PTHR45138">
    <property type="entry name" value="REGULATORY COMPONENTS OF SENSORY TRANSDUCTION SYSTEM"/>
    <property type="match status" value="1"/>
</dbReference>